<dbReference type="PRINTS" id="PR00039">
    <property type="entry name" value="HTHLYSR"/>
</dbReference>
<organism evidence="6 7">
    <name type="scientific">Achromobacter aloeverae</name>
    <dbReference type="NCBI Taxonomy" id="1750518"/>
    <lineage>
        <taxon>Bacteria</taxon>
        <taxon>Pseudomonadati</taxon>
        <taxon>Pseudomonadota</taxon>
        <taxon>Betaproteobacteria</taxon>
        <taxon>Burkholderiales</taxon>
        <taxon>Alcaligenaceae</taxon>
        <taxon>Achromobacter</taxon>
    </lineage>
</organism>
<evidence type="ECO:0000256" key="4">
    <source>
        <dbReference type="ARBA" id="ARBA00023163"/>
    </source>
</evidence>
<comment type="caution">
    <text evidence="6">The sequence shown here is derived from an EMBL/GenBank/DDBJ whole genome shotgun (WGS) entry which is preliminary data.</text>
</comment>
<dbReference type="FunFam" id="1.10.10.10:FF:000001">
    <property type="entry name" value="LysR family transcriptional regulator"/>
    <property type="match status" value="1"/>
</dbReference>
<dbReference type="Pfam" id="PF00126">
    <property type="entry name" value="HTH_1"/>
    <property type="match status" value="1"/>
</dbReference>
<protein>
    <recommendedName>
        <fullName evidence="5">HTH lysR-type domain-containing protein</fullName>
    </recommendedName>
</protein>
<comment type="similarity">
    <text evidence="1">Belongs to the LysR transcriptional regulatory family.</text>
</comment>
<dbReference type="SUPFAM" id="SSF53850">
    <property type="entry name" value="Periplasmic binding protein-like II"/>
    <property type="match status" value="1"/>
</dbReference>
<keyword evidence="3" id="KW-0238">DNA-binding</keyword>
<dbReference type="InterPro" id="IPR000847">
    <property type="entry name" value="LysR_HTH_N"/>
</dbReference>
<keyword evidence="4" id="KW-0804">Transcription</keyword>
<evidence type="ECO:0000313" key="7">
    <source>
        <dbReference type="Proteomes" id="UP000290849"/>
    </source>
</evidence>
<dbReference type="InterPro" id="IPR036390">
    <property type="entry name" value="WH_DNA-bd_sf"/>
</dbReference>
<dbReference type="PANTHER" id="PTHR30126">
    <property type="entry name" value="HTH-TYPE TRANSCRIPTIONAL REGULATOR"/>
    <property type="match status" value="1"/>
</dbReference>
<dbReference type="SUPFAM" id="SSF46785">
    <property type="entry name" value="Winged helix' DNA-binding domain"/>
    <property type="match status" value="1"/>
</dbReference>
<dbReference type="PROSITE" id="PS50931">
    <property type="entry name" value="HTH_LYSR"/>
    <property type="match status" value="1"/>
</dbReference>
<accession>A0A4Q1HQK7</accession>
<gene>
    <name evidence="6" type="ORF">C7R54_06745</name>
</gene>
<evidence type="ECO:0000256" key="2">
    <source>
        <dbReference type="ARBA" id="ARBA00023015"/>
    </source>
</evidence>
<dbReference type="Proteomes" id="UP000290849">
    <property type="component" value="Unassembled WGS sequence"/>
</dbReference>
<dbReference type="GO" id="GO:0000976">
    <property type="term" value="F:transcription cis-regulatory region binding"/>
    <property type="evidence" value="ECO:0007669"/>
    <property type="project" value="TreeGrafter"/>
</dbReference>
<keyword evidence="2" id="KW-0805">Transcription regulation</keyword>
<feature type="domain" description="HTH lysR-type" evidence="5">
    <location>
        <begin position="9"/>
        <end position="66"/>
    </location>
</feature>
<dbReference type="OrthoDB" id="8651113at2"/>
<dbReference type="PANTHER" id="PTHR30126:SF77">
    <property type="entry name" value="TRANSCRIPTIONAL REGULATORY PROTEIN"/>
    <property type="match status" value="1"/>
</dbReference>
<dbReference type="InterPro" id="IPR005119">
    <property type="entry name" value="LysR_subst-bd"/>
</dbReference>
<dbReference type="RefSeq" id="WP_129149340.1">
    <property type="nucleotide sequence ID" value="NZ_JBHSDO010000006.1"/>
</dbReference>
<dbReference type="Gene3D" id="3.40.190.290">
    <property type="match status" value="1"/>
</dbReference>
<keyword evidence="7" id="KW-1185">Reference proteome</keyword>
<dbReference type="EMBL" id="PYAL01000001">
    <property type="protein sequence ID" value="RXN93384.1"/>
    <property type="molecule type" value="Genomic_DNA"/>
</dbReference>
<dbReference type="Gene3D" id="1.10.10.10">
    <property type="entry name" value="Winged helix-like DNA-binding domain superfamily/Winged helix DNA-binding domain"/>
    <property type="match status" value="1"/>
</dbReference>
<dbReference type="GO" id="GO:0003700">
    <property type="term" value="F:DNA-binding transcription factor activity"/>
    <property type="evidence" value="ECO:0007669"/>
    <property type="project" value="InterPro"/>
</dbReference>
<dbReference type="InterPro" id="IPR036388">
    <property type="entry name" value="WH-like_DNA-bd_sf"/>
</dbReference>
<proteinExistence type="inferred from homology"/>
<dbReference type="Pfam" id="PF03466">
    <property type="entry name" value="LysR_substrate"/>
    <property type="match status" value="1"/>
</dbReference>
<reference evidence="6 7" key="1">
    <citation type="journal article" date="2017" name="Int. J. Syst. Evol. Microbiol.">
        <title>Achromobacter aloeverae sp. nov., isolated from the root of Aloe vera (L.) Burm.f.</title>
        <authorList>
            <person name="Kuncharoen N."/>
            <person name="Muramatsu Y."/>
            <person name="Shibata C."/>
            <person name="Kamakura Y."/>
            <person name="Nakagawa Y."/>
            <person name="Tanasupawat S."/>
        </authorList>
    </citation>
    <scope>NUCLEOTIDE SEQUENCE [LARGE SCALE GENOMIC DNA]</scope>
    <source>
        <strain evidence="6 7">AVA-1</strain>
    </source>
</reference>
<evidence type="ECO:0000256" key="1">
    <source>
        <dbReference type="ARBA" id="ARBA00009437"/>
    </source>
</evidence>
<sequence>MRLPTENALELRQIEAFVSVATLRNFRAAANRLHITQPAVSLRLAALEEELGAKLLDRSGTEVTLTARGMQLLHTAEQLLATADMFKTQAAGAPAAHQVIRIGTTSTIVSAWLPRLFAEVKKDLPHHTLEMNIDTSPRLRALLLEGELDLAIIMGPTHAAGVRNVSLASYRTEWIASSRLRLPAKMSLPDLAAYPIITYARDSATYGSVEEAFRARGLWPVQLNSVNSSEALVCVAERGLAIGAVSAACLLGEMDSRKLRVIQTDVRLPAYEFFASYHMDSVGRVGMMVAEIAQRVCRESMSASKAGTRARKPPAA</sequence>
<evidence type="ECO:0000313" key="6">
    <source>
        <dbReference type="EMBL" id="RXN93384.1"/>
    </source>
</evidence>
<evidence type="ECO:0000259" key="5">
    <source>
        <dbReference type="PROSITE" id="PS50931"/>
    </source>
</evidence>
<evidence type="ECO:0000256" key="3">
    <source>
        <dbReference type="ARBA" id="ARBA00023125"/>
    </source>
</evidence>
<dbReference type="AlphaFoldDB" id="A0A4Q1HQK7"/>
<name>A0A4Q1HQK7_9BURK</name>